<dbReference type="InterPro" id="IPR000719">
    <property type="entry name" value="Prot_kinase_dom"/>
</dbReference>
<comment type="caution">
    <text evidence="2">The sequence shown here is derived from an EMBL/GenBank/DDBJ whole genome shotgun (WGS) entry which is preliminary data.</text>
</comment>
<dbReference type="PANTHER" id="PTHR24359:SF37">
    <property type="entry name" value="PROTEIN KINASE DOMAIN-CONTAINING PROTEIN"/>
    <property type="match status" value="1"/>
</dbReference>
<evidence type="ECO:0000313" key="2">
    <source>
        <dbReference type="EMBL" id="KAK4108502.1"/>
    </source>
</evidence>
<dbReference type="GO" id="GO:0004674">
    <property type="term" value="F:protein serine/threonine kinase activity"/>
    <property type="evidence" value="ECO:0007669"/>
    <property type="project" value="TreeGrafter"/>
</dbReference>
<evidence type="ECO:0000313" key="3">
    <source>
        <dbReference type="Proteomes" id="UP001302812"/>
    </source>
</evidence>
<dbReference type="EMBL" id="MU853362">
    <property type="protein sequence ID" value="KAK4108502.1"/>
    <property type="molecule type" value="Genomic_DNA"/>
</dbReference>
<keyword evidence="2" id="KW-0418">Kinase</keyword>
<dbReference type="RefSeq" id="XP_064666072.1">
    <property type="nucleotide sequence ID" value="XM_064812231.1"/>
</dbReference>
<sequence length="596" mass="69625">MPQFVIDDPKRVQVVYDRGEKEYRHDHPELTTRRDIAANPDDPNIVRNITRELQLAQVPGYRYCKYVPRDKFDKIVTPEVVLQLISRLHCFEAERKAGTLAELAADIYFGKGDRGPCRKLLCVLIQIGRENDLKKLMEQGMTDDCLPLKTEQHNGQNEHQLSCRRHGFDHKVINEYTMPDTRERFSQWSQKLMPLYITWHRDSRGAEHTSASPKHRHYVLEDTDPIPLKPTHNQRGRAEGGFSEVVPVNIEASSKSLALTGFRSDDEIFALKTLRKHPHDDPIKRRMDFDMEIRTSVFADYHSKNYSGHQPGAIMHMIPLLATFEIQDPQQDDSEYHLLFDWAEGNLQQFWKSNETMVRDLDWLKWTAKQFCELARALHCIHNDLERMPSANTYSNLYGRHGDIKPSNFLYFKLRDGSKILVMSDFGLGRLHSKISKSNADPRNMPMTISYRAPEFDLKDGKISPRSDVYSMGCVFLEHITWFLRGKTGVDDFASRRLEIDKKYKFELDTFFELSDDERTATTKGKVKEWIEELKQDEACCEYLFKMLNLIEKRMLDPNSDTRIHAGELTNELKKMLRCGELSKSFYTKHWTKSMF</sequence>
<dbReference type="SUPFAM" id="SSF56112">
    <property type="entry name" value="Protein kinase-like (PK-like)"/>
    <property type="match status" value="1"/>
</dbReference>
<protein>
    <submittedName>
        <fullName evidence="2">Kinase-like protein</fullName>
    </submittedName>
</protein>
<keyword evidence="2" id="KW-0808">Transferase</keyword>
<reference evidence="2" key="2">
    <citation type="submission" date="2023-05" db="EMBL/GenBank/DDBJ databases">
        <authorList>
            <consortium name="Lawrence Berkeley National Laboratory"/>
            <person name="Steindorff A."/>
            <person name="Hensen N."/>
            <person name="Bonometti L."/>
            <person name="Westerberg I."/>
            <person name="Brannstrom I.O."/>
            <person name="Guillou S."/>
            <person name="Cros-Aarteil S."/>
            <person name="Calhoun S."/>
            <person name="Haridas S."/>
            <person name="Kuo A."/>
            <person name="Mondo S."/>
            <person name="Pangilinan J."/>
            <person name="Riley R."/>
            <person name="Labutti K."/>
            <person name="Andreopoulos B."/>
            <person name="Lipzen A."/>
            <person name="Chen C."/>
            <person name="Yanf M."/>
            <person name="Daum C."/>
            <person name="Ng V."/>
            <person name="Clum A."/>
            <person name="Ohm R."/>
            <person name="Martin F."/>
            <person name="Silar P."/>
            <person name="Natvig D."/>
            <person name="Lalanne C."/>
            <person name="Gautier V."/>
            <person name="Ament-Velasquez S.L."/>
            <person name="Kruys A."/>
            <person name="Hutchinson M.I."/>
            <person name="Powell A.J."/>
            <person name="Barry K."/>
            <person name="Miller A.N."/>
            <person name="Grigoriev I.V."/>
            <person name="Debuchy R."/>
            <person name="Gladieux P."/>
            <person name="Thoren M.H."/>
            <person name="Johannesson H."/>
        </authorList>
    </citation>
    <scope>NUCLEOTIDE SEQUENCE</scope>
    <source>
        <strain evidence="2">CBS 508.74</strain>
    </source>
</reference>
<dbReference type="AlphaFoldDB" id="A0AAN6QJZ4"/>
<evidence type="ECO:0000259" key="1">
    <source>
        <dbReference type="PROSITE" id="PS50011"/>
    </source>
</evidence>
<dbReference type="InterPro" id="IPR011009">
    <property type="entry name" value="Kinase-like_dom_sf"/>
</dbReference>
<name>A0AAN6QJZ4_9PEZI</name>
<reference evidence="2" key="1">
    <citation type="journal article" date="2023" name="Mol. Phylogenet. Evol.">
        <title>Genome-scale phylogeny and comparative genomics of the fungal order Sordariales.</title>
        <authorList>
            <person name="Hensen N."/>
            <person name="Bonometti L."/>
            <person name="Westerberg I."/>
            <person name="Brannstrom I.O."/>
            <person name="Guillou S."/>
            <person name="Cros-Aarteil S."/>
            <person name="Calhoun S."/>
            <person name="Haridas S."/>
            <person name="Kuo A."/>
            <person name="Mondo S."/>
            <person name="Pangilinan J."/>
            <person name="Riley R."/>
            <person name="LaButti K."/>
            <person name="Andreopoulos B."/>
            <person name="Lipzen A."/>
            <person name="Chen C."/>
            <person name="Yan M."/>
            <person name="Daum C."/>
            <person name="Ng V."/>
            <person name="Clum A."/>
            <person name="Steindorff A."/>
            <person name="Ohm R.A."/>
            <person name="Martin F."/>
            <person name="Silar P."/>
            <person name="Natvig D.O."/>
            <person name="Lalanne C."/>
            <person name="Gautier V."/>
            <person name="Ament-Velasquez S.L."/>
            <person name="Kruys A."/>
            <person name="Hutchinson M.I."/>
            <person name="Powell A.J."/>
            <person name="Barry K."/>
            <person name="Miller A.N."/>
            <person name="Grigoriev I.V."/>
            <person name="Debuchy R."/>
            <person name="Gladieux P."/>
            <person name="Hiltunen Thoren M."/>
            <person name="Johannesson H."/>
        </authorList>
    </citation>
    <scope>NUCLEOTIDE SEQUENCE</scope>
    <source>
        <strain evidence="2">CBS 508.74</strain>
    </source>
</reference>
<dbReference type="PANTHER" id="PTHR24359">
    <property type="entry name" value="SERINE/THREONINE-PROTEIN KINASE SBK1"/>
    <property type="match status" value="1"/>
</dbReference>
<gene>
    <name evidence="2" type="ORF">N656DRAFT_717855</name>
</gene>
<dbReference type="Pfam" id="PF00069">
    <property type="entry name" value="Pkinase"/>
    <property type="match status" value="1"/>
</dbReference>
<feature type="domain" description="Protein kinase" evidence="1">
    <location>
        <begin position="231"/>
        <end position="577"/>
    </location>
</feature>
<dbReference type="SMART" id="SM00220">
    <property type="entry name" value="S_TKc"/>
    <property type="match status" value="1"/>
</dbReference>
<organism evidence="2 3">
    <name type="scientific">Canariomyces notabilis</name>
    <dbReference type="NCBI Taxonomy" id="2074819"/>
    <lineage>
        <taxon>Eukaryota</taxon>
        <taxon>Fungi</taxon>
        <taxon>Dikarya</taxon>
        <taxon>Ascomycota</taxon>
        <taxon>Pezizomycotina</taxon>
        <taxon>Sordariomycetes</taxon>
        <taxon>Sordariomycetidae</taxon>
        <taxon>Sordariales</taxon>
        <taxon>Chaetomiaceae</taxon>
        <taxon>Canariomyces</taxon>
    </lineage>
</organism>
<dbReference type="Proteomes" id="UP001302812">
    <property type="component" value="Unassembled WGS sequence"/>
</dbReference>
<dbReference type="GeneID" id="89936356"/>
<dbReference type="PROSITE" id="PS50011">
    <property type="entry name" value="PROTEIN_KINASE_DOM"/>
    <property type="match status" value="1"/>
</dbReference>
<dbReference type="Gene3D" id="1.10.510.10">
    <property type="entry name" value="Transferase(Phosphotransferase) domain 1"/>
    <property type="match status" value="1"/>
</dbReference>
<dbReference type="GO" id="GO:0005524">
    <property type="term" value="F:ATP binding"/>
    <property type="evidence" value="ECO:0007669"/>
    <property type="project" value="InterPro"/>
</dbReference>
<keyword evidence="3" id="KW-1185">Reference proteome</keyword>
<accession>A0AAN6QJZ4</accession>
<proteinExistence type="predicted"/>